<evidence type="ECO:0000256" key="1">
    <source>
        <dbReference type="SAM" id="MobiDB-lite"/>
    </source>
</evidence>
<keyword evidence="3" id="KW-1185">Reference proteome</keyword>
<sequence>MLRSTETVNDERETYLAMGELATADWNGGIGGDCADGRAEVEEPTGRRELLRASSIYLFSMIGVYGMKNQQLKRQVLRPPSSIAVDFKFKAEKFQLKGSFGEDGFRSNVLQSQFQEIQDGITRIGTPSGSDPRRRSGKMSWKLKL</sequence>
<feature type="compositionally biased region" description="Basic residues" evidence="1">
    <location>
        <begin position="135"/>
        <end position="145"/>
    </location>
</feature>
<evidence type="ECO:0000313" key="3">
    <source>
        <dbReference type="Proteomes" id="UP000315295"/>
    </source>
</evidence>
<dbReference type="EMBL" id="VIEB01003070">
    <property type="protein sequence ID" value="TQD69601.1"/>
    <property type="molecule type" value="Genomic_DNA"/>
</dbReference>
<feature type="region of interest" description="Disordered" evidence="1">
    <location>
        <begin position="122"/>
        <end position="145"/>
    </location>
</feature>
<dbReference type="AlphaFoldDB" id="A0A540K5V3"/>
<protein>
    <submittedName>
        <fullName evidence="2">Uncharacterized protein</fullName>
    </submittedName>
</protein>
<proteinExistence type="predicted"/>
<comment type="caution">
    <text evidence="2">The sequence shown here is derived from an EMBL/GenBank/DDBJ whole genome shotgun (WGS) entry which is preliminary data.</text>
</comment>
<organism evidence="2 3">
    <name type="scientific">Malus baccata</name>
    <name type="common">Siberian crab apple</name>
    <name type="synonym">Pyrus baccata</name>
    <dbReference type="NCBI Taxonomy" id="106549"/>
    <lineage>
        <taxon>Eukaryota</taxon>
        <taxon>Viridiplantae</taxon>
        <taxon>Streptophyta</taxon>
        <taxon>Embryophyta</taxon>
        <taxon>Tracheophyta</taxon>
        <taxon>Spermatophyta</taxon>
        <taxon>Magnoliopsida</taxon>
        <taxon>eudicotyledons</taxon>
        <taxon>Gunneridae</taxon>
        <taxon>Pentapetalae</taxon>
        <taxon>rosids</taxon>
        <taxon>fabids</taxon>
        <taxon>Rosales</taxon>
        <taxon>Rosaceae</taxon>
        <taxon>Amygdaloideae</taxon>
        <taxon>Maleae</taxon>
        <taxon>Malus</taxon>
    </lineage>
</organism>
<dbReference type="Proteomes" id="UP000315295">
    <property type="component" value="Unassembled WGS sequence"/>
</dbReference>
<name>A0A540K5V3_MALBA</name>
<accession>A0A540K5V3</accession>
<gene>
    <name evidence="2" type="ORF">C1H46_044867</name>
</gene>
<reference evidence="2 3" key="1">
    <citation type="journal article" date="2019" name="G3 (Bethesda)">
        <title>Sequencing of a Wild Apple (Malus baccata) Genome Unravels the Differences Between Cultivated and Wild Apple Species Regarding Disease Resistance and Cold Tolerance.</title>
        <authorList>
            <person name="Chen X."/>
        </authorList>
    </citation>
    <scope>NUCLEOTIDE SEQUENCE [LARGE SCALE GENOMIC DNA]</scope>
    <source>
        <strain evidence="3">cv. Shandingzi</strain>
        <tissue evidence="2">Leaves</tissue>
    </source>
</reference>
<evidence type="ECO:0000313" key="2">
    <source>
        <dbReference type="EMBL" id="TQD69601.1"/>
    </source>
</evidence>